<dbReference type="PATRIC" id="fig|1393736.3.peg.4178"/>
<name>A0A022PB65_9GAMM</name>
<protein>
    <submittedName>
        <fullName evidence="1">Uncharacterized protein</fullName>
    </submittedName>
</protein>
<organism evidence="1 2">
    <name type="scientific">Photorhabdus aegyptia</name>
    <dbReference type="NCBI Taxonomy" id="2805098"/>
    <lineage>
        <taxon>Bacteria</taxon>
        <taxon>Pseudomonadati</taxon>
        <taxon>Pseudomonadota</taxon>
        <taxon>Gammaproteobacteria</taxon>
        <taxon>Enterobacterales</taxon>
        <taxon>Morganellaceae</taxon>
        <taxon>Photorhabdus</taxon>
    </lineage>
</organism>
<reference evidence="1 2" key="1">
    <citation type="submission" date="2014-03" db="EMBL/GenBank/DDBJ databases">
        <title>Draft Genome of Photorhabdus luminescens BA1, an Egyptian Isolate.</title>
        <authorList>
            <person name="Ghazal S."/>
            <person name="Hurst S.G.IV."/>
            <person name="Morris K."/>
            <person name="Thomas K."/>
            <person name="Tisa L.S."/>
        </authorList>
    </citation>
    <scope>NUCLEOTIDE SEQUENCE [LARGE SCALE GENOMIC DNA]</scope>
    <source>
        <strain evidence="1 2">BA1</strain>
    </source>
</reference>
<evidence type="ECO:0000313" key="2">
    <source>
        <dbReference type="Proteomes" id="UP000023464"/>
    </source>
</evidence>
<dbReference type="RefSeq" id="WP_036782812.1">
    <property type="nucleotide sequence ID" value="NZ_CAWLTM010000028.1"/>
</dbReference>
<dbReference type="EMBL" id="JFGV01000087">
    <property type="protein sequence ID" value="EYU13417.1"/>
    <property type="molecule type" value="Genomic_DNA"/>
</dbReference>
<comment type="caution">
    <text evidence="1">The sequence shown here is derived from an EMBL/GenBank/DDBJ whole genome shotgun (WGS) entry which is preliminary data.</text>
</comment>
<sequence>MMEYVQNSIGALKIEQCLSNLGEEICLDFNGLENLSDAAKDICKNHNICLDIYLTRHRYGDFSETDVETIVKSKKSLEKKTGKYVSSYKYKHFSLIITTELINNKTSIDVFVS</sequence>
<proteinExistence type="predicted"/>
<keyword evidence="2" id="KW-1185">Reference proteome</keyword>
<dbReference type="Proteomes" id="UP000023464">
    <property type="component" value="Unassembled WGS sequence"/>
</dbReference>
<gene>
    <name evidence="1" type="ORF">BA1DRAFT_04104</name>
</gene>
<accession>A0A022PB65</accession>
<evidence type="ECO:0000313" key="1">
    <source>
        <dbReference type="EMBL" id="EYU13417.1"/>
    </source>
</evidence>
<dbReference type="AlphaFoldDB" id="A0A022PB65"/>